<evidence type="ECO:0000313" key="1">
    <source>
        <dbReference type="EMBL" id="CAI0558807.1"/>
    </source>
</evidence>
<keyword evidence="2" id="KW-1185">Reference proteome</keyword>
<gene>
    <name evidence="1" type="ORF">LITE_LOCUS48930</name>
</gene>
<dbReference type="EMBL" id="CAMGYJ010000011">
    <property type="protein sequence ID" value="CAI0558807.1"/>
    <property type="molecule type" value="Genomic_DNA"/>
</dbReference>
<dbReference type="Proteomes" id="UP001154282">
    <property type="component" value="Unassembled WGS sequence"/>
</dbReference>
<sequence>MRIPRQNHSGDDRTSPGACISADLPVYAFWPPTQFLCTVRTIREGLQSILLPVNVVLYNSFHSRKLIWVIIQHEALRNPGETESRAPH</sequence>
<dbReference type="AlphaFoldDB" id="A0AAV0RR24"/>
<name>A0AAV0RR24_9ROSI</name>
<organism evidence="1 2">
    <name type="scientific">Linum tenue</name>
    <dbReference type="NCBI Taxonomy" id="586396"/>
    <lineage>
        <taxon>Eukaryota</taxon>
        <taxon>Viridiplantae</taxon>
        <taxon>Streptophyta</taxon>
        <taxon>Embryophyta</taxon>
        <taxon>Tracheophyta</taxon>
        <taxon>Spermatophyta</taxon>
        <taxon>Magnoliopsida</taxon>
        <taxon>eudicotyledons</taxon>
        <taxon>Gunneridae</taxon>
        <taxon>Pentapetalae</taxon>
        <taxon>rosids</taxon>
        <taxon>fabids</taxon>
        <taxon>Malpighiales</taxon>
        <taxon>Linaceae</taxon>
        <taxon>Linum</taxon>
    </lineage>
</organism>
<comment type="caution">
    <text evidence="1">The sequence shown here is derived from an EMBL/GenBank/DDBJ whole genome shotgun (WGS) entry which is preliminary data.</text>
</comment>
<protein>
    <submittedName>
        <fullName evidence="1">Uncharacterized protein</fullName>
    </submittedName>
</protein>
<proteinExistence type="predicted"/>
<accession>A0AAV0RR24</accession>
<reference evidence="1" key="1">
    <citation type="submission" date="2022-08" db="EMBL/GenBank/DDBJ databases">
        <authorList>
            <person name="Gutierrez-Valencia J."/>
        </authorList>
    </citation>
    <scope>NUCLEOTIDE SEQUENCE</scope>
</reference>
<evidence type="ECO:0000313" key="2">
    <source>
        <dbReference type="Proteomes" id="UP001154282"/>
    </source>
</evidence>